<protein>
    <submittedName>
        <fullName evidence="1">Uncharacterized protein</fullName>
    </submittedName>
</protein>
<sequence>MVFEETEEEYTSKQPYKKKDHTLPKLLFSVYSKSHEASIAALAATAAWDKQKKSRKLQLKWKKITCGSVRTTQPSRDDIEDKCQKMACKCDREAAKCLAKAPYNATHIWWPVARCGTSSPSCEED</sequence>
<evidence type="ECO:0000313" key="2">
    <source>
        <dbReference type="Proteomes" id="UP000827872"/>
    </source>
</evidence>
<accession>A0ACB8FJD0</accession>
<dbReference type="Proteomes" id="UP000827872">
    <property type="component" value="Linkage Group LG04"/>
</dbReference>
<dbReference type="EMBL" id="CM037617">
    <property type="protein sequence ID" value="KAH8005648.1"/>
    <property type="molecule type" value="Genomic_DNA"/>
</dbReference>
<comment type="caution">
    <text evidence="1">The sequence shown here is derived from an EMBL/GenBank/DDBJ whole genome shotgun (WGS) entry which is preliminary data.</text>
</comment>
<proteinExistence type="predicted"/>
<keyword evidence="2" id="KW-1185">Reference proteome</keyword>
<reference evidence="1" key="1">
    <citation type="submission" date="2021-08" db="EMBL/GenBank/DDBJ databases">
        <title>The first chromosome-level gecko genome reveals the dynamic sex chromosomes of Neotropical dwarf geckos (Sphaerodactylidae: Sphaerodactylus).</title>
        <authorList>
            <person name="Pinto B.J."/>
            <person name="Keating S.E."/>
            <person name="Gamble T."/>
        </authorList>
    </citation>
    <scope>NUCLEOTIDE SEQUENCE</scope>
    <source>
        <strain evidence="1">TG3544</strain>
    </source>
</reference>
<gene>
    <name evidence="1" type="ORF">K3G42_030600</name>
</gene>
<evidence type="ECO:0000313" key="1">
    <source>
        <dbReference type="EMBL" id="KAH8005648.1"/>
    </source>
</evidence>
<name>A0ACB8FJD0_9SAUR</name>
<organism evidence="1 2">
    <name type="scientific">Sphaerodactylus townsendi</name>
    <dbReference type="NCBI Taxonomy" id="933632"/>
    <lineage>
        <taxon>Eukaryota</taxon>
        <taxon>Metazoa</taxon>
        <taxon>Chordata</taxon>
        <taxon>Craniata</taxon>
        <taxon>Vertebrata</taxon>
        <taxon>Euteleostomi</taxon>
        <taxon>Lepidosauria</taxon>
        <taxon>Squamata</taxon>
        <taxon>Bifurcata</taxon>
        <taxon>Gekkota</taxon>
        <taxon>Sphaerodactylidae</taxon>
        <taxon>Sphaerodactylus</taxon>
    </lineage>
</organism>